<evidence type="ECO:0000313" key="1">
    <source>
        <dbReference type="EMBL" id="CEA08304.1"/>
    </source>
</evidence>
<reference evidence="1" key="1">
    <citation type="submission" date="2014-07" db="EMBL/GenBank/DDBJ databases">
        <authorList>
            <person name="Urmite Genomes Urmite Genomes"/>
        </authorList>
    </citation>
    <scope>NUCLEOTIDE SEQUENCE</scope>
    <source>
        <strain evidence="1">11W110_air</strain>
    </source>
</reference>
<dbReference type="AlphaFoldDB" id="A0A078MPU8"/>
<gene>
    <name evidence="1" type="ORF">BN1051_01644</name>
</gene>
<dbReference type="EMBL" id="LN483070">
    <property type="protein sequence ID" value="CEA08304.1"/>
    <property type="molecule type" value="Genomic_DNA"/>
</dbReference>
<organism evidence="1">
    <name type="scientific">Arthrobacter saudimassiliensis</name>
    <dbReference type="NCBI Taxonomy" id="1461584"/>
    <lineage>
        <taxon>Bacteria</taxon>
        <taxon>Bacillati</taxon>
        <taxon>Actinomycetota</taxon>
        <taxon>Actinomycetes</taxon>
        <taxon>Micrococcales</taxon>
        <taxon>Micrococcaceae</taxon>
        <taxon>Arthrobacter</taxon>
    </lineage>
</organism>
<proteinExistence type="predicted"/>
<accession>A0A078MPU8</accession>
<dbReference type="PATRIC" id="fig|1461584.3.peg.1632"/>
<name>A0A078MPU8_9MICC</name>
<protein>
    <submittedName>
        <fullName evidence="1">Uncharacterized protein</fullName>
    </submittedName>
</protein>
<sequence length="52" mass="5812">MTKPMPAENTFDHLRDVDGEHVGYLHLDSDGKSAAIEVPLPTQRLLGPEHFQ</sequence>